<evidence type="ECO:0008006" key="4">
    <source>
        <dbReference type="Google" id="ProtNLM"/>
    </source>
</evidence>
<evidence type="ECO:0000313" key="3">
    <source>
        <dbReference type="Proteomes" id="UP000002939"/>
    </source>
</evidence>
<evidence type="ECO:0000256" key="1">
    <source>
        <dbReference type="SAM" id="Phobius"/>
    </source>
</evidence>
<evidence type="ECO:0000313" key="2">
    <source>
        <dbReference type="EMBL" id="EEW92946.2"/>
    </source>
</evidence>
<dbReference type="OrthoDB" id="306887at2"/>
<feature type="transmembrane region" description="Helical" evidence="1">
    <location>
        <begin position="203"/>
        <end position="224"/>
    </location>
</feature>
<reference evidence="2" key="1">
    <citation type="submission" date="2009-09" db="EMBL/GenBank/DDBJ databases">
        <authorList>
            <consortium name="The Broad Institute Genome Sequencing Platform"/>
            <person name="Ward D."/>
            <person name="Feldgarden M."/>
            <person name="Earl A."/>
            <person name="Young S.K."/>
            <person name="Zeng Q."/>
            <person name="Koehrsen M."/>
            <person name="Alvarado L."/>
            <person name="Berlin A."/>
            <person name="Bochicchio J."/>
            <person name="Borenstein D."/>
            <person name="Chapman S.B."/>
            <person name="Chen Z."/>
            <person name="Engels R."/>
            <person name="Freedman E."/>
            <person name="Gellesch M."/>
            <person name="Goldberg J."/>
            <person name="Griggs A."/>
            <person name="Gujja S."/>
            <person name="Heilman E."/>
            <person name="Heiman D."/>
            <person name="Hepburn T."/>
            <person name="Howarth C."/>
            <person name="Jen D."/>
            <person name="Larson L."/>
            <person name="Lewis B."/>
            <person name="Mehta T."/>
            <person name="Park D."/>
            <person name="Pearson M."/>
            <person name="Roberts A."/>
            <person name="Saif S."/>
            <person name="Shea T."/>
            <person name="Shenoy N."/>
            <person name="Sisk P."/>
            <person name="Stolte C."/>
            <person name="Sykes S."/>
            <person name="Thomson T."/>
            <person name="Walk T."/>
            <person name="White J."/>
            <person name="Yandava C."/>
            <person name="Sibley C.D."/>
            <person name="Field T.R."/>
            <person name="Grinwis M."/>
            <person name="Eshaghurshan C.S."/>
            <person name="Surette M.G."/>
            <person name="Haas B."/>
            <person name="Nusbaum C."/>
            <person name="Birren B."/>
        </authorList>
    </citation>
    <scope>NUCLEOTIDE SEQUENCE [LARGE SCALE GENOMIC DNA]</scope>
    <source>
        <strain evidence="2">ATCC 700633</strain>
    </source>
</reference>
<accession>D0BLT1</accession>
<keyword evidence="3" id="KW-1185">Reference proteome</keyword>
<dbReference type="EMBL" id="ACRF02000016">
    <property type="protein sequence ID" value="EEW92946.2"/>
    <property type="molecule type" value="Genomic_DNA"/>
</dbReference>
<keyword evidence="1" id="KW-0472">Membrane</keyword>
<gene>
    <name evidence="2" type="ORF">HMPREF0446_00934</name>
</gene>
<sequence length="258" mass="28463">MKLLKIDRLLVETAKLPMVKIDRELFLRKELRDRYRPEVIELAIQYNPAYAGIPVEDINKIAKSCIKGEATQVSTISAAAGLPGGFAILGSLPADLAQYFAHILRVLQKLIYLYGWSELGFDTKEMNDETKNLLILFIGIMFGVNSAVNTVHAIAAQVAKKVAKKLPQEAITKGFIYPVVKKIASILGVQMSKKIFANGVSKVVPVVGAVTSGALTYITFNAMAEKLRKHLAKDDLANIEIYKEKSDPLVIDAEFIEE</sequence>
<keyword evidence="1" id="KW-1133">Transmembrane helix</keyword>
<feature type="transmembrane region" description="Helical" evidence="1">
    <location>
        <begin position="133"/>
        <end position="155"/>
    </location>
</feature>
<name>D0BLT1_9LACT</name>
<dbReference type="AlphaFoldDB" id="D0BLT1"/>
<keyword evidence="1" id="KW-0812">Transmembrane</keyword>
<reference evidence="2" key="2">
    <citation type="submission" date="2011-10" db="EMBL/GenBank/DDBJ databases">
        <title>The Genome Sequence of Granulicatella elegans ATCC 700633.</title>
        <authorList>
            <consortium name="The Broad Institute Genome Sequencing Platform"/>
            <consortium name="The Broad Institute Genome Sequencing Center for Infectious Disease"/>
            <person name="Earl A."/>
            <person name="Ward D."/>
            <person name="Feldgarden M."/>
            <person name="Gevers D."/>
            <person name="Sibley C.D."/>
            <person name="Field T.R."/>
            <person name="Grinwis M."/>
            <person name="Eshaghurshan C.S."/>
            <person name="Surette M.G."/>
            <person name="Young S.K."/>
            <person name="Zeng Q."/>
            <person name="Gargeya S."/>
            <person name="Fitzgerald M."/>
            <person name="Haas B."/>
            <person name="Abouelleil A."/>
            <person name="Alvarado L."/>
            <person name="Arachchi H.M."/>
            <person name="Berlin A."/>
            <person name="Brown A."/>
            <person name="Chapman S.B."/>
            <person name="Chen Z."/>
            <person name="Dunbar C."/>
            <person name="Freedman E."/>
            <person name="Gearin G."/>
            <person name="Goldberg J."/>
            <person name="Griggs A."/>
            <person name="Gujja S."/>
            <person name="Heiman D."/>
            <person name="Howarth C."/>
            <person name="Larson L."/>
            <person name="Lui A."/>
            <person name="MacDonald P.J.P."/>
            <person name="Montmayeur A."/>
            <person name="Murphy C."/>
            <person name="Neiman D."/>
            <person name="Pearson M."/>
            <person name="Priest M."/>
            <person name="Roberts A."/>
            <person name="Saif S."/>
            <person name="Shea T."/>
            <person name="Shenoy N."/>
            <person name="Sisk P."/>
            <person name="Stolte C."/>
            <person name="Sykes S."/>
            <person name="Wortman J."/>
            <person name="Nusbaum C."/>
            <person name="Birren B."/>
        </authorList>
    </citation>
    <scope>NUCLEOTIDE SEQUENCE [LARGE SCALE GENOMIC DNA]</scope>
    <source>
        <strain evidence="2">ATCC 700633</strain>
    </source>
</reference>
<protein>
    <recommendedName>
        <fullName evidence="4">EcsC family protein</fullName>
    </recommendedName>
</protein>
<dbReference type="HOGENOM" id="CLU_071994_0_1_9"/>
<dbReference type="RefSeq" id="WP_020991423.1">
    <property type="nucleotide sequence ID" value="NZ_KI391971.1"/>
</dbReference>
<dbReference type="eggNOG" id="ENOG502ZBZ3">
    <property type="taxonomic scope" value="Bacteria"/>
</dbReference>
<organism evidence="2 3">
    <name type="scientific">Granulicatella elegans ATCC 700633</name>
    <dbReference type="NCBI Taxonomy" id="626369"/>
    <lineage>
        <taxon>Bacteria</taxon>
        <taxon>Bacillati</taxon>
        <taxon>Bacillota</taxon>
        <taxon>Bacilli</taxon>
        <taxon>Lactobacillales</taxon>
        <taxon>Carnobacteriaceae</taxon>
        <taxon>Granulicatella</taxon>
    </lineage>
</organism>
<comment type="caution">
    <text evidence="2">The sequence shown here is derived from an EMBL/GenBank/DDBJ whole genome shotgun (WGS) entry which is preliminary data.</text>
</comment>
<proteinExistence type="predicted"/>
<dbReference type="Proteomes" id="UP000002939">
    <property type="component" value="Unassembled WGS sequence"/>
</dbReference>